<dbReference type="KEGG" id="lcc:B488_09450"/>
<keyword evidence="6" id="KW-0975">Bacterial flagellum</keyword>
<dbReference type="Proteomes" id="UP000010799">
    <property type="component" value="Chromosome"/>
</dbReference>
<evidence type="ECO:0000256" key="2">
    <source>
        <dbReference type="ARBA" id="ARBA00004613"/>
    </source>
</evidence>
<dbReference type="HOGENOM" id="CLU_012762_3_2_5"/>
<dbReference type="PANTHER" id="PTHR30033:SF1">
    <property type="entry name" value="FLAGELLAR HOOK-ASSOCIATED PROTEIN 1"/>
    <property type="match status" value="1"/>
</dbReference>
<dbReference type="GO" id="GO:0044780">
    <property type="term" value="P:bacterial-type flagellum assembly"/>
    <property type="evidence" value="ECO:0007669"/>
    <property type="project" value="InterPro"/>
</dbReference>
<dbReference type="eggNOG" id="COG1256">
    <property type="taxonomic scope" value="Bacteria"/>
</dbReference>
<dbReference type="PANTHER" id="PTHR30033">
    <property type="entry name" value="FLAGELLAR HOOK-ASSOCIATED PROTEIN 1"/>
    <property type="match status" value="1"/>
</dbReference>
<keyword evidence="8" id="KW-0282">Flagellum</keyword>
<evidence type="ECO:0000313" key="8">
    <source>
        <dbReference type="EMBL" id="AGA64937.1"/>
    </source>
</evidence>
<keyword evidence="9" id="KW-1185">Reference proteome</keyword>
<organism evidence="8 9">
    <name type="scientific">Liberibacter crescens (strain BT-1)</name>
    <dbReference type="NCBI Taxonomy" id="1215343"/>
    <lineage>
        <taxon>Bacteria</taxon>
        <taxon>Pseudomonadati</taxon>
        <taxon>Pseudomonadota</taxon>
        <taxon>Alphaproteobacteria</taxon>
        <taxon>Hyphomicrobiales</taxon>
        <taxon>Rhizobiaceae</taxon>
        <taxon>Liberibacter</taxon>
    </lineage>
</organism>
<dbReference type="RefSeq" id="WP_015273362.1">
    <property type="nucleotide sequence ID" value="NC_019907.1"/>
</dbReference>
<keyword evidence="8" id="KW-0966">Cell projection</keyword>
<evidence type="ECO:0000256" key="5">
    <source>
        <dbReference type="ARBA" id="ARBA00022525"/>
    </source>
</evidence>
<dbReference type="EMBL" id="CP003789">
    <property type="protein sequence ID" value="AGA64937.1"/>
    <property type="molecule type" value="Genomic_DNA"/>
</dbReference>
<evidence type="ECO:0000256" key="1">
    <source>
        <dbReference type="ARBA" id="ARBA00004365"/>
    </source>
</evidence>
<reference evidence="8 9" key="1">
    <citation type="journal article" date="2012" name="Stand. Genomic Sci.">
        <title>Complete genome sequence of Liberibacter crescens BT-1.</title>
        <authorList>
            <person name="Leonard M.T."/>
            <person name="Fagen J.R."/>
            <person name="Davis-Richardson A.G."/>
            <person name="Davis M.J."/>
            <person name="Triplett E.W."/>
        </authorList>
    </citation>
    <scope>NUCLEOTIDE SEQUENCE [LARGE SCALE GENOMIC DNA]</scope>
    <source>
        <strain evidence="8 9">BT-1</strain>
    </source>
</reference>
<dbReference type="GO" id="GO:0009424">
    <property type="term" value="C:bacterial-type flagellum hook"/>
    <property type="evidence" value="ECO:0007669"/>
    <property type="project" value="InterPro"/>
</dbReference>
<keyword evidence="8" id="KW-0969">Cilium</keyword>
<dbReference type="NCBIfam" id="TIGR02492">
    <property type="entry name" value="flgK_ends"/>
    <property type="match status" value="1"/>
</dbReference>
<comment type="similarity">
    <text evidence="3">Belongs to the flagella basal body rod proteins family.</text>
</comment>
<accession>L0EVF1</accession>
<dbReference type="PATRIC" id="fig|1215343.11.peg.972"/>
<evidence type="ECO:0000256" key="4">
    <source>
        <dbReference type="ARBA" id="ARBA00016244"/>
    </source>
</evidence>
<gene>
    <name evidence="8" type="ordered locus">B488_09450</name>
</gene>
<feature type="domain" description="Flagellar hook-associated protein FlgK helical" evidence="7">
    <location>
        <begin position="102"/>
        <end position="312"/>
    </location>
</feature>
<sequence length="482" mass="53699">MSLSAALNKAQNIFSNASTRLGILVKNIENSGNDNYVRQNPVTKTIVKGITVVAKERAENANIFHKLLESTSSDTGQRCLMEGLDYIRMLMGGNDYQNSPSVFLAKFQENLQIYSNDTSKTIVAEMVVDSAEELCKVLKNSSKAIQKLRANADEDIYLEVSRLNDFLSDLKSMNDAVKSATALGEDNSDLLDKRDSILKQISQIVGISTITRGNNDLVVYTNTGITLFETVPREVTFEQTAFYDASVEGKDVYIDGVKIVLSNHVNIQPKGKIEALLQIRNKIAPVFQNQLDEIARGLIVTFAESNPTDANLSPQVSGLFSSAHIQVPLLGNLKKGLAESIQVDSKYQEHPSFIRDGGSKGNDYTWNKEKFSQYSNLVDHYWSKMNVDIKFDSTAGIDTFTNLLRYGQNSIGWLEQCRAECDDAVTKTSAMFNHIQDSYSNITGVNLQEELNFLIQVEQSYKVSGKLIASIDEMMETLLRRI</sequence>
<name>L0EVF1_LIBCB</name>
<dbReference type="SUPFAM" id="SSF64518">
    <property type="entry name" value="Phase 1 flagellin"/>
    <property type="match status" value="1"/>
</dbReference>
<dbReference type="GO" id="GO:0005576">
    <property type="term" value="C:extracellular region"/>
    <property type="evidence" value="ECO:0007669"/>
    <property type="project" value="UniProtKB-SubCell"/>
</dbReference>
<dbReference type="InterPro" id="IPR002371">
    <property type="entry name" value="FlgK"/>
</dbReference>
<dbReference type="Pfam" id="PF22638">
    <property type="entry name" value="FlgK_D1"/>
    <property type="match status" value="1"/>
</dbReference>
<dbReference type="InterPro" id="IPR053927">
    <property type="entry name" value="FlgK_helical"/>
</dbReference>
<proteinExistence type="inferred from homology"/>
<evidence type="ECO:0000256" key="3">
    <source>
        <dbReference type="ARBA" id="ARBA00009677"/>
    </source>
</evidence>
<comment type="subcellular location">
    <subcellularLocation>
        <location evidence="1">Bacterial flagellum</location>
    </subcellularLocation>
    <subcellularLocation>
        <location evidence="2">Secreted</location>
    </subcellularLocation>
</comment>
<dbReference type="AlphaFoldDB" id="L0EVF1"/>
<dbReference type="STRING" id="1215343.B488_09450"/>
<evidence type="ECO:0000256" key="6">
    <source>
        <dbReference type="ARBA" id="ARBA00023143"/>
    </source>
</evidence>
<protein>
    <recommendedName>
        <fullName evidence="4">Flagellar hook-associated protein 1</fullName>
    </recommendedName>
</protein>
<evidence type="ECO:0000259" key="7">
    <source>
        <dbReference type="Pfam" id="PF22638"/>
    </source>
</evidence>
<evidence type="ECO:0000313" key="9">
    <source>
        <dbReference type="Proteomes" id="UP000010799"/>
    </source>
</evidence>
<keyword evidence="5" id="KW-0964">Secreted</keyword>
<dbReference type="GO" id="GO:0005198">
    <property type="term" value="F:structural molecule activity"/>
    <property type="evidence" value="ECO:0007669"/>
    <property type="project" value="InterPro"/>
</dbReference>